<dbReference type="EMBL" id="BPMK01000021">
    <property type="protein sequence ID" value="GIZ53810.1"/>
    <property type="molecule type" value="Genomic_DNA"/>
</dbReference>
<organism evidence="4 5">
    <name type="scientific">Noviherbaspirillum aridicola</name>
    <dbReference type="NCBI Taxonomy" id="2849687"/>
    <lineage>
        <taxon>Bacteria</taxon>
        <taxon>Pseudomonadati</taxon>
        <taxon>Pseudomonadota</taxon>
        <taxon>Betaproteobacteria</taxon>
        <taxon>Burkholderiales</taxon>
        <taxon>Oxalobacteraceae</taxon>
        <taxon>Noviherbaspirillum</taxon>
    </lineage>
</organism>
<feature type="signal peptide" evidence="2">
    <location>
        <begin position="1"/>
        <end position="20"/>
    </location>
</feature>
<keyword evidence="5" id="KW-1185">Reference proteome</keyword>
<dbReference type="SUPFAM" id="SSF56954">
    <property type="entry name" value="Outer membrane efflux proteins (OEP)"/>
    <property type="match status" value="1"/>
</dbReference>
<name>A0ABQ4QAI7_9BURK</name>
<reference evidence="4 5" key="1">
    <citation type="journal article" date="2022" name="Int. J. Syst. Evol. Microbiol.">
        <title>Noviherbaspirillum aridicola sp. nov., isolated from an arid soil in Pakistan.</title>
        <authorList>
            <person name="Khan I.U."/>
            <person name="Saqib M."/>
            <person name="Amin A."/>
            <person name="Hussain F."/>
            <person name="Li L."/>
            <person name="Liu Y.H."/>
            <person name="Fang B.Z."/>
            <person name="Ahmed I."/>
            <person name="Li W.J."/>
        </authorList>
    </citation>
    <scope>NUCLEOTIDE SEQUENCE [LARGE SCALE GENOMIC DNA]</scope>
    <source>
        <strain evidence="4 5">NCCP-691</strain>
    </source>
</reference>
<evidence type="ECO:0000256" key="1">
    <source>
        <dbReference type="ARBA" id="ARBA00007613"/>
    </source>
</evidence>
<comment type="subcellular location">
    <subcellularLocation>
        <location evidence="2">Cell membrane</location>
        <topology evidence="2">Lipid-anchor</topology>
    </subcellularLocation>
</comment>
<keyword evidence="2" id="KW-0472">Membrane</keyword>
<keyword evidence="2" id="KW-0732">Signal</keyword>
<gene>
    <name evidence="4" type="ORF">NCCP691_38240</name>
</gene>
<dbReference type="PANTHER" id="PTHR30203">
    <property type="entry name" value="OUTER MEMBRANE CATION EFFLUX PROTEIN"/>
    <property type="match status" value="1"/>
</dbReference>
<keyword evidence="2" id="KW-0564">Palmitate</keyword>
<dbReference type="RefSeq" id="WP_238482511.1">
    <property type="nucleotide sequence ID" value="NZ_BPMK01000021.1"/>
</dbReference>
<comment type="similarity">
    <text evidence="1 2">Belongs to the outer membrane factor (OMF) (TC 1.B.17) family.</text>
</comment>
<evidence type="ECO:0000313" key="5">
    <source>
        <dbReference type="Proteomes" id="UP000887222"/>
    </source>
</evidence>
<accession>A0ABQ4QAI7</accession>
<dbReference type="Gene3D" id="2.20.200.10">
    <property type="entry name" value="Outer membrane efflux proteins (OEP)"/>
    <property type="match status" value="1"/>
</dbReference>
<dbReference type="PROSITE" id="PS51257">
    <property type="entry name" value="PROKAR_LIPOPROTEIN"/>
    <property type="match status" value="1"/>
</dbReference>
<dbReference type="InterPro" id="IPR010131">
    <property type="entry name" value="MdtP/NodT-like"/>
</dbReference>
<keyword evidence="3" id="KW-0175">Coiled coil</keyword>
<keyword evidence="2" id="KW-1134">Transmembrane beta strand</keyword>
<keyword evidence="2" id="KW-0812">Transmembrane</keyword>
<feature type="chain" id="PRO_5044960010" evidence="2">
    <location>
        <begin position="21"/>
        <end position="466"/>
    </location>
</feature>
<sequence>MKPFKHLVLACLAGMMAACAGLTAPPPQQAVPAQWQAPLPHNGSVSDLSRWWEQQGDPILVQLIAAAQEASPTIAAARSRMIQAQTVRTAAGAALVPSLDATGSVGRTSAQPPQPLGTTSQAALQTAWEIDVFGARRASRNAADARLEGAQAGWHEARVTVAAEVASQYFGLRACRRQLAIAESDAASRSEIARLSELSARAGFQAPANAALARASAAEGNARLLQQRAQCEIELKSLVALTAIAEPALRAGLDGGDVSPEAAQAIAIENLPAAVLAQRPDLFGAEREVAAAAFEVAGAHAQRYPRLSLSGSVGIANLRGGGMNADLDTWSVGPLALSLPLFDGGRRAAEVEAARARYEEAAANYRARVRQAVREVEEALVTLHSTAARSADVLTAAEGYRSSFNAAESRYRNGLASLIELEESRRTLLAAETAVVTLERERRAAWISLYRAAGGGWNAPGARTTN</sequence>
<keyword evidence="2" id="KW-0449">Lipoprotein</keyword>
<evidence type="ECO:0000256" key="2">
    <source>
        <dbReference type="RuleBase" id="RU362097"/>
    </source>
</evidence>
<dbReference type="Proteomes" id="UP000887222">
    <property type="component" value="Unassembled WGS sequence"/>
</dbReference>
<feature type="coiled-coil region" evidence="3">
    <location>
        <begin position="348"/>
        <end position="382"/>
    </location>
</feature>
<protein>
    <submittedName>
        <fullName evidence="4">Membrane protein</fullName>
    </submittedName>
</protein>
<dbReference type="NCBIfam" id="TIGR01845">
    <property type="entry name" value="outer_NodT"/>
    <property type="match status" value="1"/>
</dbReference>
<evidence type="ECO:0000256" key="3">
    <source>
        <dbReference type="SAM" id="Coils"/>
    </source>
</evidence>
<dbReference type="PANTHER" id="PTHR30203:SF29">
    <property type="entry name" value="PROTEIN CYAE"/>
    <property type="match status" value="1"/>
</dbReference>
<dbReference type="Gene3D" id="1.20.1600.10">
    <property type="entry name" value="Outer membrane efflux proteins (OEP)"/>
    <property type="match status" value="1"/>
</dbReference>
<proteinExistence type="inferred from homology"/>
<dbReference type="Pfam" id="PF02321">
    <property type="entry name" value="OEP"/>
    <property type="match status" value="2"/>
</dbReference>
<dbReference type="InterPro" id="IPR003423">
    <property type="entry name" value="OMP_efflux"/>
</dbReference>
<evidence type="ECO:0000313" key="4">
    <source>
        <dbReference type="EMBL" id="GIZ53810.1"/>
    </source>
</evidence>
<comment type="caution">
    <text evidence="4">The sequence shown here is derived from an EMBL/GenBank/DDBJ whole genome shotgun (WGS) entry which is preliminary data.</text>
</comment>